<dbReference type="AlphaFoldDB" id="A0A8H3D6Z6"/>
<sequence length="123" mass="14532">MEIDLHKDEDKDIQDAEGYNKLPNMKLWRLTCIRTRTKTYKMRKIIYRRILGHEMLAPTMDHPSPRMPVMDDRFPQIRKALLFGKNDAPLPLSRIEKVYPEYEEDNLVLWFPASTSFAPASHS</sequence>
<comment type="caution">
    <text evidence="1">The sequence shown here is derived from an EMBL/GenBank/DDBJ whole genome shotgun (WGS) entry which is preliminary data.</text>
</comment>
<dbReference type="Proteomes" id="UP000663831">
    <property type="component" value="Unassembled WGS sequence"/>
</dbReference>
<evidence type="ECO:0000313" key="2">
    <source>
        <dbReference type="Proteomes" id="UP000663831"/>
    </source>
</evidence>
<organism evidence="1 2">
    <name type="scientific">Rhizoctonia solani</name>
    <dbReference type="NCBI Taxonomy" id="456999"/>
    <lineage>
        <taxon>Eukaryota</taxon>
        <taxon>Fungi</taxon>
        <taxon>Dikarya</taxon>
        <taxon>Basidiomycota</taxon>
        <taxon>Agaricomycotina</taxon>
        <taxon>Agaricomycetes</taxon>
        <taxon>Cantharellales</taxon>
        <taxon>Ceratobasidiaceae</taxon>
        <taxon>Rhizoctonia</taxon>
    </lineage>
</organism>
<reference evidence="1" key="1">
    <citation type="submission" date="2021-01" db="EMBL/GenBank/DDBJ databases">
        <authorList>
            <person name="Kaushik A."/>
        </authorList>
    </citation>
    <scope>NUCLEOTIDE SEQUENCE</scope>
    <source>
        <strain evidence="1">AG3-1AP</strain>
    </source>
</reference>
<evidence type="ECO:0000313" key="1">
    <source>
        <dbReference type="EMBL" id="CAE6506653.1"/>
    </source>
</evidence>
<name>A0A8H3D6Z6_9AGAM</name>
<dbReference type="EMBL" id="CAJMWV010004984">
    <property type="protein sequence ID" value="CAE6506653.1"/>
    <property type="molecule type" value="Genomic_DNA"/>
</dbReference>
<proteinExistence type="predicted"/>
<protein>
    <submittedName>
        <fullName evidence="1">Uncharacterized protein</fullName>
    </submittedName>
</protein>
<gene>
    <name evidence="1" type="ORF">RDB_LOCUS126024</name>
</gene>
<accession>A0A8H3D6Z6</accession>